<keyword evidence="1" id="KW-0812">Transmembrane</keyword>
<accession>A0A8S5PYJ1</accession>
<reference evidence="2" key="1">
    <citation type="journal article" date="2021" name="Proc. Natl. Acad. Sci. U.S.A.">
        <title>A Catalog of Tens of Thousands of Viruses from Human Metagenomes Reveals Hidden Associations with Chronic Diseases.</title>
        <authorList>
            <person name="Tisza M.J."/>
            <person name="Buck C.B."/>
        </authorList>
    </citation>
    <scope>NUCLEOTIDE SEQUENCE</scope>
    <source>
        <strain evidence="2">CtXwe21</strain>
    </source>
</reference>
<keyword evidence="2" id="KW-0675">Receptor</keyword>
<keyword evidence="1" id="KW-1133">Transmembrane helix</keyword>
<evidence type="ECO:0000256" key="1">
    <source>
        <dbReference type="SAM" id="Phobius"/>
    </source>
</evidence>
<evidence type="ECO:0000313" key="2">
    <source>
        <dbReference type="EMBL" id="DAE11832.1"/>
    </source>
</evidence>
<sequence length="41" mass="4893">MIINRYYLYNICVILILFINSIGCIRLRCDGLYFMSRTGEQ</sequence>
<protein>
    <submittedName>
        <fullName evidence="2">Tumor necrosis factor ligand superfamily, receptor-ligand complex, TNFSF, TNFRSF</fullName>
    </submittedName>
</protein>
<feature type="transmembrane region" description="Helical" evidence="1">
    <location>
        <begin position="6"/>
        <end position="27"/>
    </location>
</feature>
<keyword evidence="1" id="KW-0472">Membrane</keyword>
<organism evidence="2">
    <name type="scientific">Myoviridae sp. ctXwe21</name>
    <dbReference type="NCBI Taxonomy" id="2825123"/>
    <lineage>
        <taxon>Viruses</taxon>
        <taxon>Duplodnaviria</taxon>
        <taxon>Heunggongvirae</taxon>
        <taxon>Uroviricota</taxon>
        <taxon>Caudoviricetes</taxon>
    </lineage>
</organism>
<dbReference type="EMBL" id="BK015537">
    <property type="protein sequence ID" value="DAE11832.1"/>
    <property type="molecule type" value="Genomic_DNA"/>
</dbReference>
<proteinExistence type="predicted"/>
<name>A0A8S5PYJ1_9CAUD</name>